<name>A0A4Y9RX40_9CAUL</name>
<evidence type="ECO:0000313" key="2">
    <source>
        <dbReference type="Proteomes" id="UP000298216"/>
    </source>
</evidence>
<dbReference type="Proteomes" id="UP000298216">
    <property type="component" value="Unassembled WGS sequence"/>
</dbReference>
<sequence length="173" mass="18918">MTEREDIVAAVVTAAGGSLIGRVRLQKTLYLLDKLGFESAFQYEYHHYGPYSRDLDLAVADAKAFDKIDEEFGFRSSDGARFSIFKSKNGDVPADAFGTLGDARTSQFVAKFAGTNVTILELAATVDWLWRVEAISNWRAEITKRKGAKVQNGRLDKAVALLNELGLAPPASA</sequence>
<reference evidence="1 2" key="1">
    <citation type="submission" date="2019-03" db="EMBL/GenBank/DDBJ databases">
        <title>Draft genome of Brevundimonas sp. a heavy metal resistant soil bacteria.</title>
        <authorList>
            <person name="Soto J."/>
        </authorList>
    </citation>
    <scope>NUCLEOTIDE SEQUENCE [LARGE SCALE GENOMIC DNA]</scope>
    <source>
        <strain evidence="1 2">B-10</strain>
    </source>
</reference>
<keyword evidence="2" id="KW-1185">Reference proteome</keyword>
<proteinExistence type="predicted"/>
<dbReference type="AlphaFoldDB" id="A0A4Y9RX40"/>
<organism evidence="1 2">
    <name type="scientific">Brevundimonas intermedia</name>
    <dbReference type="NCBI Taxonomy" id="74315"/>
    <lineage>
        <taxon>Bacteria</taxon>
        <taxon>Pseudomonadati</taxon>
        <taxon>Pseudomonadota</taxon>
        <taxon>Alphaproteobacteria</taxon>
        <taxon>Caulobacterales</taxon>
        <taxon>Caulobacteraceae</taxon>
        <taxon>Brevundimonas</taxon>
    </lineage>
</organism>
<evidence type="ECO:0008006" key="3">
    <source>
        <dbReference type="Google" id="ProtNLM"/>
    </source>
</evidence>
<protein>
    <recommendedName>
        <fullName evidence="3">DUF4065 domain-containing protein</fullName>
    </recommendedName>
</protein>
<gene>
    <name evidence="1" type="ORF">EGY25_09270</name>
</gene>
<accession>A0A4Y9RX40</accession>
<dbReference type="RefSeq" id="WP_135194701.1">
    <property type="nucleotide sequence ID" value="NZ_SPVH01000006.1"/>
</dbReference>
<dbReference type="OrthoDB" id="283036at2"/>
<dbReference type="EMBL" id="SPVH01000006">
    <property type="protein sequence ID" value="TFW12219.1"/>
    <property type="molecule type" value="Genomic_DNA"/>
</dbReference>
<comment type="caution">
    <text evidence="1">The sequence shown here is derived from an EMBL/GenBank/DDBJ whole genome shotgun (WGS) entry which is preliminary data.</text>
</comment>
<evidence type="ECO:0000313" key="1">
    <source>
        <dbReference type="EMBL" id="TFW12219.1"/>
    </source>
</evidence>